<evidence type="ECO:0000256" key="1">
    <source>
        <dbReference type="SAM" id="SignalP"/>
    </source>
</evidence>
<accession>A0ABT5UEW2</accession>
<dbReference type="InterPro" id="IPR007029">
    <property type="entry name" value="YHS_dom"/>
</dbReference>
<proteinExistence type="predicted"/>
<reference evidence="3 4" key="1">
    <citation type="submission" date="2022-11" db="EMBL/GenBank/DDBJ databases">
        <title>Spartinivicinus poritis sp. nov., isolated from scleractinian coral Porites lutea.</title>
        <authorList>
            <person name="Zhang G."/>
            <person name="Cai L."/>
            <person name="Wei Q."/>
        </authorList>
    </citation>
    <scope>NUCLEOTIDE SEQUENCE [LARGE SCALE GENOMIC DNA]</scope>
    <source>
        <strain evidence="3 4">A2-2</strain>
    </source>
</reference>
<gene>
    <name evidence="3" type="ORF">ORQ98_23270</name>
</gene>
<comment type="caution">
    <text evidence="3">The sequence shown here is derived from an EMBL/GenBank/DDBJ whole genome shotgun (WGS) entry which is preliminary data.</text>
</comment>
<sequence>MKRWLIVLFSLWVNSALAGDAIYTGFFSNKAVSGYDTVAYFTQGKPVKGKSQYKYTYQGADWFFASQEHLDLFKQSPEKYAPQYGGFCAWAVAAKNARASADPKNWKIVDGKLYLNYDDNVQQKWLQDIPGFIVEGDKNWPKLLTE</sequence>
<dbReference type="Pfam" id="PF04945">
    <property type="entry name" value="YHS"/>
    <property type="match status" value="1"/>
</dbReference>
<name>A0ABT5UEW2_9GAMM</name>
<dbReference type="NCBIfam" id="NF041384">
    <property type="entry name" value="YHS_seleno_dom"/>
    <property type="match status" value="1"/>
</dbReference>
<feature type="chain" id="PRO_5047334268" evidence="1">
    <location>
        <begin position="19"/>
        <end position="146"/>
    </location>
</feature>
<organism evidence="3 4">
    <name type="scientific">Spartinivicinus poritis</name>
    <dbReference type="NCBI Taxonomy" id="2994640"/>
    <lineage>
        <taxon>Bacteria</taxon>
        <taxon>Pseudomonadati</taxon>
        <taxon>Pseudomonadota</taxon>
        <taxon>Gammaproteobacteria</taxon>
        <taxon>Oceanospirillales</taxon>
        <taxon>Zooshikellaceae</taxon>
        <taxon>Spartinivicinus</taxon>
    </lineage>
</organism>
<dbReference type="EMBL" id="JAPMOU010000045">
    <property type="protein sequence ID" value="MDE1464888.1"/>
    <property type="molecule type" value="Genomic_DNA"/>
</dbReference>
<keyword evidence="4" id="KW-1185">Reference proteome</keyword>
<evidence type="ECO:0000313" key="3">
    <source>
        <dbReference type="EMBL" id="MDE1464888.1"/>
    </source>
</evidence>
<feature type="domain" description="YHS" evidence="2">
    <location>
        <begin position="38"/>
        <end position="84"/>
    </location>
</feature>
<dbReference type="Proteomes" id="UP001528823">
    <property type="component" value="Unassembled WGS sequence"/>
</dbReference>
<evidence type="ECO:0000259" key="2">
    <source>
        <dbReference type="Pfam" id="PF04945"/>
    </source>
</evidence>
<keyword evidence="1" id="KW-0732">Signal</keyword>
<evidence type="ECO:0000313" key="4">
    <source>
        <dbReference type="Proteomes" id="UP001528823"/>
    </source>
</evidence>
<feature type="signal peptide" evidence="1">
    <location>
        <begin position="1"/>
        <end position="18"/>
    </location>
</feature>
<dbReference type="RefSeq" id="WP_274691196.1">
    <property type="nucleotide sequence ID" value="NZ_JAPMOU010000045.1"/>
</dbReference>
<protein>
    <submittedName>
        <fullName evidence="3">YHS domain-containing protein</fullName>
    </submittedName>
</protein>